<dbReference type="Proteomes" id="UP001164929">
    <property type="component" value="Chromosome 4"/>
</dbReference>
<name>A0AAD6R1J2_9ROSI</name>
<protein>
    <submittedName>
        <fullName evidence="1">Uncharacterized protein</fullName>
    </submittedName>
</protein>
<sequence>MQPCQSVELYMDLNSACICFWFWTKPIVCSDGN</sequence>
<evidence type="ECO:0000313" key="1">
    <source>
        <dbReference type="EMBL" id="KAJ7000025.1"/>
    </source>
</evidence>
<reference evidence="1 2" key="1">
    <citation type="journal article" date="2023" name="Mol. Ecol. Resour.">
        <title>Chromosome-level genome assembly of a triploid poplar Populus alba 'Berolinensis'.</title>
        <authorList>
            <person name="Chen S."/>
            <person name="Yu Y."/>
            <person name="Wang X."/>
            <person name="Wang S."/>
            <person name="Zhang T."/>
            <person name="Zhou Y."/>
            <person name="He R."/>
            <person name="Meng N."/>
            <person name="Wang Y."/>
            <person name="Liu W."/>
            <person name="Liu Z."/>
            <person name="Liu J."/>
            <person name="Guo Q."/>
            <person name="Huang H."/>
            <person name="Sederoff R.R."/>
            <person name="Wang G."/>
            <person name="Qu G."/>
            <person name="Chen S."/>
        </authorList>
    </citation>
    <scope>NUCLEOTIDE SEQUENCE [LARGE SCALE GENOMIC DNA]</scope>
    <source>
        <strain evidence="1">SC-2020</strain>
    </source>
</reference>
<organism evidence="1 2">
    <name type="scientific">Populus alba x Populus x berolinensis</name>
    <dbReference type="NCBI Taxonomy" id="444605"/>
    <lineage>
        <taxon>Eukaryota</taxon>
        <taxon>Viridiplantae</taxon>
        <taxon>Streptophyta</taxon>
        <taxon>Embryophyta</taxon>
        <taxon>Tracheophyta</taxon>
        <taxon>Spermatophyta</taxon>
        <taxon>Magnoliopsida</taxon>
        <taxon>eudicotyledons</taxon>
        <taxon>Gunneridae</taxon>
        <taxon>Pentapetalae</taxon>
        <taxon>rosids</taxon>
        <taxon>fabids</taxon>
        <taxon>Malpighiales</taxon>
        <taxon>Salicaceae</taxon>
        <taxon>Saliceae</taxon>
        <taxon>Populus</taxon>
    </lineage>
</organism>
<gene>
    <name evidence="1" type="ORF">NC653_010704</name>
</gene>
<proteinExistence type="predicted"/>
<evidence type="ECO:0000313" key="2">
    <source>
        <dbReference type="Proteomes" id="UP001164929"/>
    </source>
</evidence>
<keyword evidence="2" id="KW-1185">Reference proteome</keyword>
<accession>A0AAD6R1J2</accession>
<dbReference type="AlphaFoldDB" id="A0AAD6R1J2"/>
<dbReference type="EMBL" id="JAQIZT010000004">
    <property type="protein sequence ID" value="KAJ7000025.1"/>
    <property type="molecule type" value="Genomic_DNA"/>
</dbReference>
<comment type="caution">
    <text evidence="1">The sequence shown here is derived from an EMBL/GenBank/DDBJ whole genome shotgun (WGS) entry which is preliminary data.</text>
</comment>